<protein>
    <submittedName>
        <fullName evidence="3">Uncharacterized protein</fullName>
    </submittedName>
</protein>
<dbReference type="KEGG" id="sus:Acid_6034"/>
<feature type="transmembrane region" description="Helical" evidence="2">
    <location>
        <begin position="42"/>
        <end position="59"/>
    </location>
</feature>
<sequence precursor="true">MKTAASILAVLSFLVVIAGFIGLFKPTLVLPRGVRPKRRNVALIYALLWFVLLLLFGSINSRLGRTPQRISEKKADAQGPAIAAEPSARRPAGRQQSQQQGVFANVDLMRDAIYPILPKADWTRVNPEVTDFSGLCETNFPPPSSATAADPFFVASSISYFLEGKTQLSIEKASIQVTIFSPGHLNDGKARMEAVANKWFQSIGKATPPGLIDAISQAREFRSVGDGIATHYVITRGRDVIKRPGGKTYAATFMTLSFEPQ</sequence>
<evidence type="ECO:0000256" key="1">
    <source>
        <dbReference type="SAM" id="MobiDB-lite"/>
    </source>
</evidence>
<evidence type="ECO:0000313" key="3">
    <source>
        <dbReference type="EMBL" id="ABJ86969.1"/>
    </source>
</evidence>
<proteinExistence type="predicted"/>
<accession>Q01TQ1</accession>
<name>Q01TQ1_SOLUE</name>
<dbReference type="HOGENOM" id="CLU_1065180_0_0_0"/>
<keyword evidence="2" id="KW-0472">Membrane</keyword>
<feature type="region of interest" description="Disordered" evidence="1">
    <location>
        <begin position="70"/>
        <end position="96"/>
    </location>
</feature>
<evidence type="ECO:0000256" key="2">
    <source>
        <dbReference type="SAM" id="Phobius"/>
    </source>
</evidence>
<dbReference type="InParanoid" id="Q01TQ1"/>
<dbReference type="AlphaFoldDB" id="Q01TQ1"/>
<gene>
    <name evidence="3" type="ordered locus">Acid_6034</name>
</gene>
<keyword evidence="2" id="KW-1133">Transmembrane helix</keyword>
<reference evidence="3" key="1">
    <citation type="submission" date="2006-10" db="EMBL/GenBank/DDBJ databases">
        <title>Complete sequence of Solibacter usitatus Ellin6076.</title>
        <authorList>
            <consortium name="US DOE Joint Genome Institute"/>
            <person name="Copeland A."/>
            <person name="Lucas S."/>
            <person name="Lapidus A."/>
            <person name="Barry K."/>
            <person name="Detter J.C."/>
            <person name="Glavina del Rio T."/>
            <person name="Hammon N."/>
            <person name="Israni S."/>
            <person name="Dalin E."/>
            <person name="Tice H."/>
            <person name="Pitluck S."/>
            <person name="Thompson L.S."/>
            <person name="Brettin T."/>
            <person name="Bruce D."/>
            <person name="Han C."/>
            <person name="Tapia R."/>
            <person name="Gilna P."/>
            <person name="Schmutz J."/>
            <person name="Larimer F."/>
            <person name="Land M."/>
            <person name="Hauser L."/>
            <person name="Kyrpides N."/>
            <person name="Mikhailova N."/>
            <person name="Janssen P.H."/>
            <person name="Kuske C.R."/>
            <person name="Richardson P."/>
        </authorList>
    </citation>
    <scope>NUCLEOTIDE SEQUENCE</scope>
    <source>
        <strain evidence="3">Ellin6076</strain>
    </source>
</reference>
<keyword evidence="2" id="KW-0812">Transmembrane</keyword>
<dbReference type="EMBL" id="CP000473">
    <property type="protein sequence ID" value="ABJ86969.1"/>
    <property type="molecule type" value="Genomic_DNA"/>
</dbReference>
<organism evidence="3">
    <name type="scientific">Solibacter usitatus (strain Ellin6076)</name>
    <dbReference type="NCBI Taxonomy" id="234267"/>
    <lineage>
        <taxon>Bacteria</taxon>
        <taxon>Pseudomonadati</taxon>
        <taxon>Acidobacteriota</taxon>
        <taxon>Terriglobia</taxon>
        <taxon>Bryobacterales</taxon>
        <taxon>Solibacteraceae</taxon>
        <taxon>Candidatus Solibacter</taxon>
    </lineage>
</organism>